<proteinExistence type="predicted"/>
<feature type="domain" description="Transcription factor IIIC 90kDa subunit N-terminal" evidence="3">
    <location>
        <begin position="21"/>
        <end position="150"/>
    </location>
</feature>
<feature type="region of interest" description="Disordered" evidence="1">
    <location>
        <begin position="822"/>
        <end position="906"/>
    </location>
</feature>
<feature type="region of interest" description="Disordered" evidence="1">
    <location>
        <begin position="1071"/>
        <end position="1125"/>
    </location>
</feature>
<feature type="compositionally biased region" description="Low complexity" evidence="1">
    <location>
        <begin position="1071"/>
        <end position="1092"/>
    </location>
</feature>
<evidence type="ECO:0000259" key="3">
    <source>
        <dbReference type="Pfam" id="PF12657"/>
    </source>
</evidence>
<reference evidence="4" key="1">
    <citation type="journal article" date="2021" name="Proc. Natl. Acad. Sci. U.S.A.">
        <title>Three genomes in the algal genus Volvox reveal the fate of a haploid sex-determining region after a transition to homothallism.</title>
        <authorList>
            <person name="Yamamoto K."/>
            <person name="Hamaji T."/>
            <person name="Kawai-Toyooka H."/>
            <person name="Matsuzaki R."/>
            <person name="Takahashi F."/>
            <person name="Nishimura Y."/>
            <person name="Kawachi M."/>
            <person name="Noguchi H."/>
            <person name="Minakuchi Y."/>
            <person name="Umen J.G."/>
            <person name="Toyoda A."/>
            <person name="Nozaki H."/>
        </authorList>
    </citation>
    <scope>NUCLEOTIDE SEQUENCE</scope>
    <source>
        <strain evidence="4">NIES-3786</strain>
    </source>
</reference>
<dbReference type="InterPro" id="IPR024761">
    <property type="entry name" value="TFIIIC_delta_N"/>
</dbReference>
<dbReference type="InterPro" id="IPR008395">
    <property type="entry name" value="Agenet-like_dom"/>
</dbReference>
<evidence type="ECO:0008006" key="6">
    <source>
        <dbReference type="Google" id="ProtNLM"/>
    </source>
</evidence>
<feature type="compositionally biased region" description="Basic and acidic residues" evidence="1">
    <location>
        <begin position="887"/>
        <end position="898"/>
    </location>
</feature>
<evidence type="ECO:0000256" key="1">
    <source>
        <dbReference type="SAM" id="MobiDB-lite"/>
    </source>
</evidence>
<feature type="compositionally biased region" description="Polar residues" evidence="1">
    <location>
        <begin position="461"/>
        <end position="477"/>
    </location>
</feature>
<feature type="region of interest" description="Disordered" evidence="1">
    <location>
        <begin position="1273"/>
        <end position="1436"/>
    </location>
</feature>
<keyword evidence="5" id="KW-1185">Reference proteome</keyword>
<feature type="domain" description="Agenet-like" evidence="2">
    <location>
        <begin position="483"/>
        <end position="579"/>
    </location>
</feature>
<organism evidence="4 5">
    <name type="scientific">Volvox reticuliferus</name>
    <dbReference type="NCBI Taxonomy" id="1737510"/>
    <lineage>
        <taxon>Eukaryota</taxon>
        <taxon>Viridiplantae</taxon>
        <taxon>Chlorophyta</taxon>
        <taxon>core chlorophytes</taxon>
        <taxon>Chlorophyceae</taxon>
        <taxon>CS clade</taxon>
        <taxon>Chlamydomonadales</taxon>
        <taxon>Volvocaceae</taxon>
        <taxon>Volvox</taxon>
    </lineage>
</organism>
<name>A0A8J4FPV2_9CHLO</name>
<dbReference type="Pfam" id="PF05641">
    <property type="entry name" value="Agenet"/>
    <property type="match status" value="1"/>
</dbReference>
<feature type="region of interest" description="Disordered" evidence="1">
    <location>
        <begin position="999"/>
        <end position="1040"/>
    </location>
</feature>
<dbReference type="EMBL" id="BNCP01000028">
    <property type="protein sequence ID" value="GIL84030.1"/>
    <property type="molecule type" value="Genomic_DNA"/>
</dbReference>
<feature type="region of interest" description="Disordered" evidence="1">
    <location>
        <begin position="1597"/>
        <end position="1626"/>
    </location>
</feature>
<evidence type="ECO:0000313" key="5">
    <source>
        <dbReference type="Proteomes" id="UP000747110"/>
    </source>
</evidence>
<dbReference type="GO" id="GO:0004402">
    <property type="term" value="F:histone acetyltransferase activity"/>
    <property type="evidence" value="ECO:0007669"/>
    <property type="project" value="InterPro"/>
</dbReference>
<feature type="region of interest" description="Disordered" evidence="1">
    <location>
        <begin position="438"/>
        <end position="479"/>
    </location>
</feature>
<dbReference type="GO" id="GO:0006384">
    <property type="term" value="P:transcription initiation at RNA polymerase III promoter"/>
    <property type="evidence" value="ECO:0007669"/>
    <property type="project" value="InterPro"/>
</dbReference>
<accession>A0A8J4FPV2</accession>
<feature type="compositionally biased region" description="Basic residues" evidence="1">
    <location>
        <begin position="1024"/>
        <end position="1033"/>
    </location>
</feature>
<evidence type="ECO:0000313" key="4">
    <source>
        <dbReference type="EMBL" id="GIL84030.1"/>
    </source>
</evidence>
<evidence type="ECO:0000259" key="2">
    <source>
        <dbReference type="Pfam" id="PF05641"/>
    </source>
</evidence>
<dbReference type="Proteomes" id="UP000747110">
    <property type="component" value="Unassembled WGS sequence"/>
</dbReference>
<dbReference type="OrthoDB" id="546900at2759"/>
<sequence length="1694" mass="177490">MQVQDHVGIYQTPIGLDCIKWSQDNLIAVAAGQAITIFSPAALGGSRAFAPYRSIDTSVVAPGFTPKEWQDSPQFAMSAFYEVNIKSAVNDQGWRNIAWSPVGCTVSGGCYLAALSADFKVFLLAPPASAMSSVWHEVADVTKLFKDYMASTGWKEVDCLAVDAEHHEAEVDGALRLRGGCSAPVLRITPAEAACASAIATTQDKLLSPAPQVEVGSPVLRLRGGGLKESSTVEADAAVDLGGGSGIVCDGGGSDGRDGATADAQPAEVQKTEDGSPTSPGVVAVAASSFANKAAACGKVATAAAACLGSPQSGTSLEQTEGACKSRAPSRDRACDGGMAGYAAAATDEIGSQAADAKAVADGDPPASKCGEEKLAMAPPAKRARRSGRVSWGAGLDATTAASDDFVAGSSREDVMASTDGEIGLGENGAAVVTAAVKADLGKPGPSGRRGTAGHRRRVSGPQSGTPRGSSGVSAAATQLREGDQVEVHNDEEGLTGGWFEARLVKLSAPQYCYGLVTYDELQVSEEPGSSMLTEWFPLPGCPRLLTPAAARTALPPGPDGVAYPVHSRRGYALRPVPPSQVAPRPVPSPLRLGMMIEVLHDSAWWTVLLVGVTGPPEAVEAAGKGTTMAVHGGDGQTGMESGVILHGRLLDGKEAVAVPLERSRAVAVWDPKTGSWSAAEPHSFLPARPHHFRDVMLLEGGSKAADVLGPLLVNRVEGWKEAPEGTGTELEDANEGASWAAAVEEAGKEMLRAFALEFTLLQLDGAWLWGVVRERLAALQGASHLEQLTPPSWAATSAITTARGESNVSGNLGQQQRELIYGAPPMGSTPGGSAGGTRRRTGRRVERESVGAVGDGVADMSSAKPAGIAGQGDASDLLDFSGIDPDTFRQYDTRPDPNKGGAGLERAAPGMIAKRYSALRSAADPATLRVYVPGERLTGIELQLFERAYGEFMHLYGSQMPEGADKRISTAAKQRCRQILHRSSNIAVAGGVEEGGAAGLPPGAAPDAANGTFKTDAYEAPHRGRGPAKRRRTLTDGNLEEGNAVGIAIKSEEGPREVPLTAAAAAAAAGTSTAAGRRRSATMTPAAATARSTRRGPGRCSSGRASDVAPVMDFSGIDPDTFRQYDTRPDPSDGGAGLEKVAPGMILSRWQALIATADPDVLRAYKPFEKMSGVELKMYDQAYGEFLHLYGDKLAKDAAKRINVEAKRRVRRQVRTVADEDEEDAPPDGSQQGQPQVEAAGANPLTTYSGRVARAAAVRATVATRRQYCGAMAGSGSSEDGDDVGDKKGDALPFRVGSDAAHARQSRPSGAAGKSLQVAGPPKRGRGVQPLTRGGDAGDGDSASEYSLSTEPEENDDSSGSDSLGDEEREDDESRGEGADGEEDVIGEEEDERPRRGRGRGWGGRGGGSRGGGGGRSRGGGNSQARPSSREEEDAAKMAVASDVEAATRQLFEPLAPAINLDDPQMLQKHGGYIIYKRYMELRGKCDPTQLPAYCRGEHLHGADLRMFLQAYGEFMKVFGALLPPGADKKIKTHTKSTIRRRVIQSHRNASDKPERAAGPAGSNRATPQQNVLWTGKRRQGVREAAGVQGTLFMGYGEGGDSEEGEDGALQAPKDGEGGDGAGAFSGIERWEDTRALWGRRSRLRYQVELTQGSAESGGMEQQTARQPSYAIRFYGYVKDDHRVSDYCRYHSK</sequence>
<dbReference type="PANTHER" id="PTHR15496">
    <property type="entry name" value="GENERAL TRANSCRIPTION FACTOR 3C POLYPEPTIDE 4 FAMILY"/>
    <property type="match status" value="1"/>
</dbReference>
<feature type="region of interest" description="Disordered" evidence="1">
    <location>
        <begin position="1544"/>
        <end position="1571"/>
    </location>
</feature>
<feature type="region of interest" description="Disordered" evidence="1">
    <location>
        <begin position="1214"/>
        <end position="1237"/>
    </location>
</feature>
<dbReference type="PANTHER" id="PTHR15496:SF2">
    <property type="entry name" value="GENERAL TRANSCRIPTION FACTOR 3C POLYPEPTIDE 4"/>
    <property type="match status" value="1"/>
</dbReference>
<gene>
    <name evidence="4" type="ORF">Vretifemale_12745</name>
</gene>
<protein>
    <recommendedName>
        <fullName evidence="6">Agenet domain-containing protein</fullName>
    </recommendedName>
</protein>
<feature type="compositionally biased region" description="Acidic residues" evidence="1">
    <location>
        <begin position="1352"/>
        <end position="1392"/>
    </location>
</feature>
<comment type="caution">
    <text evidence="4">The sequence shown here is derived from an EMBL/GenBank/DDBJ whole genome shotgun (WGS) entry which is preliminary data.</text>
</comment>
<dbReference type="InterPro" id="IPR044230">
    <property type="entry name" value="GTF3C4"/>
</dbReference>
<feature type="region of interest" description="Disordered" evidence="1">
    <location>
        <begin position="311"/>
        <end position="330"/>
    </location>
</feature>
<dbReference type="GO" id="GO:0000127">
    <property type="term" value="C:transcription factor TFIIIC complex"/>
    <property type="evidence" value="ECO:0007669"/>
    <property type="project" value="InterPro"/>
</dbReference>
<feature type="compositionally biased region" description="Low complexity" evidence="1">
    <location>
        <begin position="1000"/>
        <end position="1012"/>
    </location>
</feature>
<feature type="compositionally biased region" description="Gly residues" evidence="1">
    <location>
        <begin position="1401"/>
        <end position="1423"/>
    </location>
</feature>
<feature type="region of interest" description="Disordered" evidence="1">
    <location>
        <begin position="250"/>
        <end position="280"/>
    </location>
</feature>
<dbReference type="Pfam" id="PF12657">
    <property type="entry name" value="TFIIIC_delta"/>
    <property type="match status" value="1"/>
</dbReference>